<dbReference type="InterPro" id="IPR007110">
    <property type="entry name" value="Ig-like_dom"/>
</dbReference>
<dbReference type="AlphaFoldDB" id="A0A8S3R613"/>
<dbReference type="PANTHER" id="PTHR22803">
    <property type="entry name" value="MANNOSE, PHOSPHOLIPASE, LECTIN RECEPTOR RELATED"/>
    <property type="match status" value="1"/>
</dbReference>
<dbReference type="InterPro" id="IPR050111">
    <property type="entry name" value="C-type_lectin/snaclec_domain"/>
</dbReference>
<dbReference type="PROSITE" id="PS50835">
    <property type="entry name" value="IG_LIKE"/>
    <property type="match status" value="1"/>
</dbReference>
<dbReference type="PROSITE" id="PS50041">
    <property type="entry name" value="C_TYPE_LECTIN_2"/>
    <property type="match status" value="1"/>
</dbReference>
<dbReference type="OrthoDB" id="7357196at2759"/>
<dbReference type="InterPro" id="IPR036179">
    <property type="entry name" value="Ig-like_dom_sf"/>
</dbReference>
<dbReference type="CDD" id="cd00037">
    <property type="entry name" value="CLECT"/>
    <property type="match status" value="1"/>
</dbReference>
<dbReference type="Gene3D" id="2.60.40.10">
    <property type="entry name" value="Immunoglobulins"/>
    <property type="match status" value="1"/>
</dbReference>
<dbReference type="InterPro" id="IPR001304">
    <property type="entry name" value="C-type_lectin-like"/>
</dbReference>
<evidence type="ECO:0000313" key="3">
    <source>
        <dbReference type="EMBL" id="CAG2204604.1"/>
    </source>
</evidence>
<dbReference type="Gene3D" id="3.10.100.10">
    <property type="entry name" value="Mannose-Binding Protein A, subunit A"/>
    <property type="match status" value="1"/>
</dbReference>
<dbReference type="InterPro" id="IPR016187">
    <property type="entry name" value="CTDL_fold"/>
</dbReference>
<evidence type="ECO:0000259" key="1">
    <source>
        <dbReference type="PROSITE" id="PS50041"/>
    </source>
</evidence>
<dbReference type="Proteomes" id="UP000683360">
    <property type="component" value="Unassembled WGS sequence"/>
</dbReference>
<dbReference type="SMART" id="SM00034">
    <property type="entry name" value="CLECT"/>
    <property type="match status" value="1"/>
</dbReference>
<dbReference type="Pfam" id="PF00059">
    <property type="entry name" value="Lectin_C"/>
    <property type="match status" value="1"/>
</dbReference>
<proteinExistence type="predicted"/>
<reference evidence="3" key="1">
    <citation type="submission" date="2021-03" db="EMBL/GenBank/DDBJ databases">
        <authorList>
            <person name="Bekaert M."/>
        </authorList>
    </citation>
    <scope>NUCLEOTIDE SEQUENCE</scope>
</reference>
<name>A0A8S3R613_MYTED</name>
<dbReference type="EMBL" id="CAJPWZ010000970">
    <property type="protein sequence ID" value="CAG2204604.1"/>
    <property type="molecule type" value="Genomic_DNA"/>
</dbReference>
<feature type="domain" description="Ig-like" evidence="2">
    <location>
        <begin position="14"/>
        <end position="98"/>
    </location>
</feature>
<gene>
    <name evidence="3" type="ORF">MEDL_19042</name>
</gene>
<evidence type="ECO:0000259" key="2">
    <source>
        <dbReference type="PROSITE" id="PS50835"/>
    </source>
</evidence>
<organism evidence="3 4">
    <name type="scientific">Mytilus edulis</name>
    <name type="common">Blue mussel</name>
    <dbReference type="NCBI Taxonomy" id="6550"/>
    <lineage>
        <taxon>Eukaryota</taxon>
        <taxon>Metazoa</taxon>
        <taxon>Spiralia</taxon>
        <taxon>Lophotrochozoa</taxon>
        <taxon>Mollusca</taxon>
        <taxon>Bivalvia</taxon>
        <taxon>Autobranchia</taxon>
        <taxon>Pteriomorphia</taxon>
        <taxon>Mytilida</taxon>
        <taxon>Mytiloidea</taxon>
        <taxon>Mytilidae</taxon>
        <taxon>Mytilinae</taxon>
        <taxon>Mytilus</taxon>
    </lineage>
</organism>
<sequence length="363" mass="39822">MKRIHCDAGSFYPPSIVFPPQPFGGSAGVSQNFTCEASGHPHPRITWKFTSFSHQTSGLPPHTLFQNGEVLEISNMQESWTVACEAINEFGKDTAYVSIIVHHGIASGLFGLTSIYTQQIFPNLDGINGQQLIPNVNGIITGPNGIDDQDTLTQPNDIFLINDFNEGGASPSSPGSISQSCDGAFLGGFTIGRLLAPVPMADGTMMTTAQVMMMRLMSMMTGNPMAPMMCQQQPVTTPCPPMVCPPIKTAVCPPGWILFKELCYKVFPDKKNWENANNNCKRENAILAEPDTRPEIDFLKILAKIPDSYCRESYWIGGKDRKPPTMDFVWTSRDVRVNNGATDWASGEPNSFKNKQENLYGNA</sequence>
<dbReference type="SUPFAM" id="SSF48726">
    <property type="entry name" value="Immunoglobulin"/>
    <property type="match status" value="1"/>
</dbReference>
<protein>
    <submittedName>
        <fullName evidence="3">MRC</fullName>
    </submittedName>
</protein>
<accession>A0A8S3R613</accession>
<evidence type="ECO:0000313" key="4">
    <source>
        <dbReference type="Proteomes" id="UP000683360"/>
    </source>
</evidence>
<dbReference type="InterPro" id="IPR013783">
    <property type="entry name" value="Ig-like_fold"/>
</dbReference>
<feature type="domain" description="C-type lectin" evidence="1">
    <location>
        <begin position="259"/>
        <end position="358"/>
    </location>
</feature>
<comment type="caution">
    <text evidence="3">The sequence shown here is derived from an EMBL/GenBank/DDBJ whole genome shotgun (WGS) entry which is preliminary data.</text>
</comment>
<dbReference type="CDD" id="cd00096">
    <property type="entry name" value="Ig"/>
    <property type="match status" value="1"/>
</dbReference>
<keyword evidence="4" id="KW-1185">Reference proteome</keyword>
<dbReference type="Pfam" id="PF13927">
    <property type="entry name" value="Ig_3"/>
    <property type="match status" value="1"/>
</dbReference>
<dbReference type="SUPFAM" id="SSF56436">
    <property type="entry name" value="C-type lectin-like"/>
    <property type="match status" value="1"/>
</dbReference>
<dbReference type="InterPro" id="IPR016186">
    <property type="entry name" value="C-type_lectin-like/link_sf"/>
</dbReference>